<dbReference type="PANTHER" id="PTHR46093">
    <property type="entry name" value="ACYL-COA-BINDING DOMAIN-CONTAINING PROTEIN 5"/>
    <property type="match status" value="1"/>
</dbReference>
<evidence type="ECO:0000256" key="1">
    <source>
        <dbReference type="ARBA" id="ARBA00022441"/>
    </source>
</evidence>
<dbReference type="Pfam" id="PF24681">
    <property type="entry name" value="Kelch_KLHDC2_KLHL20_DRC7"/>
    <property type="match status" value="1"/>
</dbReference>
<dbReference type="SUPFAM" id="SSF50965">
    <property type="entry name" value="Galactose oxidase, central domain"/>
    <property type="match status" value="1"/>
</dbReference>
<evidence type="ECO:0000313" key="4">
    <source>
        <dbReference type="EMBL" id="CDW78242.1"/>
    </source>
</evidence>
<dbReference type="Proteomes" id="UP000039865">
    <property type="component" value="Unassembled WGS sequence"/>
</dbReference>
<protein>
    <submittedName>
        <fullName evidence="4">Kelch motif family protein</fullName>
    </submittedName>
</protein>
<evidence type="ECO:0000256" key="2">
    <source>
        <dbReference type="ARBA" id="ARBA00022737"/>
    </source>
</evidence>
<reference evidence="4 5" key="1">
    <citation type="submission" date="2014-06" db="EMBL/GenBank/DDBJ databases">
        <authorList>
            <person name="Swart Estienne"/>
        </authorList>
    </citation>
    <scope>NUCLEOTIDE SEQUENCE [LARGE SCALE GENOMIC DNA]</scope>
    <source>
        <strain evidence="4 5">130c</strain>
    </source>
</reference>
<accession>A0A078A9H2</accession>
<dbReference type="OrthoDB" id="432528at2759"/>
<keyword evidence="5" id="KW-1185">Reference proteome</keyword>
<gene>
    <name evidence="4" type="primary">Contig3207.g3423</name>
    <name evidence="4" type="ORF">STYLEM_7217</name>
</gene>
<dbReference type="InterPro" id="IPR011043">
    <property type="entry name" value="Gal_Oxase/kelch_b-propeller"/>
</dbReference>
<evidence type="ECO:0000256" key="3">
    <source>
        <dbReference type="SAM" id="MobiDB-lite"/>
    </source>
</evidence>
<keyword evidence="2" id="KW-0677">Repeat</keyword>
<sequence length="767" mass="88174">MTDNSSILVPSIDPISIVTNSNQQQYSFAQNSRQNTQRPQISLLPSLHKKANQSFDINVISGGYNSRFERASINSHSNDRNHMQSKKQSMEPTRNVGAFGMGYDRSAMYYCPQKEYESSDQAREVLEQSKVKISQLLSKARNEQFEQFKSMIKEVIEQDHNISLMPTIRVKSKPKQVKKLTALKNVPISFRNKADDDQRQQSSTKDTMSNKILSTMFLKQAGMMGMDQFSINKSFDAASARHRFKKENTLIRTLYNTMCKTDQVNKWGQSNSPKRGSSLENDTQQSTFNESKMQNYNNKDHSLTKMNQSKISNNASMMVDDQLRNFITLQDKLMLLDRTRPKIKIIKNEDSQRSHQFQGGLLKDNHMIMPATTTNATINKLQLGMPKNKLMMQMQQGIQQLVQKVKKRESYLIECFRVEDPYWNPPPRESGCLVQSNHKSYLIGGLNYETSKDVPQLRIVGDHVQWLKSDYESQEKLEGRLQHTAVAFKDKILIFGGCYMYNKKRQQRDCINQVVIYDPQEKTMSVLKTSGISIQPRRRKNMIVYGGYLDNGSITDELLSLDLDDFTWQRVQPQKSIEGLAQSASVSVILKKPKQQIEDYNDSKDGIYVFGGLNKKGELLNKLRLFRFQTSDGIVKFAEWTTIKSKGGKTPCPRIGHTMNYLSVTQALIVIGGRNDELSKNEQSPFLNDIYLFLFDQMAWTELKYTGNSHRLEKICNHASTVETNYDNYEKVLIFGGVQSKMMHKGLTNNQFSISNQLYLMEIKFKP</sequence>
<feature type="region of interest" description="Disordered" evidence="3">
    <location>
        <begin position="74"/>
        <end position="96"/>
    </location>
</feature>
<dbReference type="EMBL" id="CCKQ01006905">
    <property type="protein sequence ID" value="CDW78242.1"/>
    <property type="molecule type" value="Genomic_DNA"/>
</dbReference>
<dbReference type="InterPro" id="IPR015915">
    <property type="entry name" value="Kelch-typ_b-propeller"/>
</dbReference>
<dbReference type="InParanoid" id="A0A078A9H2"/>
<keyword evidence="1" id="KW-0880">Kelch repeat</keyword>
<dbReference type="Gene3D" id="2.120.10.80">
    <property type="entry name" value="Kelch-type beta propeller"/>
    <property type="match status" value="2"/>
</dbReference>
<proteinExistence type="predicted"/>
<dbReference type="PANTHER" id="PTHR46093:SF18">
    <property type="entry name" value="FIBRONECTIN TYPE-III DOMAIN-CONTAINING PROTEIN"/>
    <property type="match status" value="1"/>
</dbReference>
<feature type="region of interest" description="Disordered" evidence="3">
    <location>
        <begin position="264"/>
        <end position="285"/>
    </location>
</feature>
<evidence type="ECO:0000313" key="5">
    <source>
        <dbReference type="Proteomes" id="UP000039865"/>
    </source>
</evidence>
<dbReference type="AlphaFoldDB" id="A0A078A9H2"/>
<organism evidence="4 5">
    <name type="scientific">Stylonychia lemnae</name>
    <name type="common">Ciliate</name>
    <dbReference type="NCBI Taxonomy" id="5949"/>
    <lineage>
        <taxon>Eukaryota</taxon>
        <taxon>Sar</taxon>
        <taxon>Alveolata</taxon>
        <taxon>Ciliophora</taxon>
        <taxon>Intramacronucleata</taxon>
        <taxon>Spirotrichea</taxon>
        <taxon>Stichotrichia</taxon>
        <taxon>Sporadotrichida</taxon>
        <taxon>Oxytrichidae</taxon>
        <taxon>Stylonychinae</taxon>
        <taxon>Stylonychia</taxon>
    </lineage>
</organism>
<name>A0A078A9H2_STYLE</name>